<name>A0AAN1RXC5_9BORD</name>
<dbReference type="EMBL" id="CP024172">
    <property type="protein sequence ID" value="AZW17821.1"/>
    <property type="molecule type" value="Genomic_DNA"/>
</dbReference>
<proteinExistence type="predicted"/>
<dbReference type="AlphaFoldDB" id="A0AAN1RXC5"/>
<organism evidence="1 2">
    <name type="scientific">Bordetella hinzii</name>
    <dbReference type="NCBI Taxonomy" id="103855"/>
    <lineage>
        <taxon>Bacteria</taxon>
        <taxon>Pseudomonadati</taxon>
        <taxon>Pseudomonadota</taxon>
        <taxon>Betaproteobacteria</taxon>
        <taxon>Burkholderiales</taxon>
        <taxon>Alcaligenaceae</taxon>
        <taxon>Bordetella</taxon>
    </lineage>
</organism>
<evidence type="ECO:0000313" key="1">
    <source>
        <dbReference type="EMBL" id="AZW17821.1"/>
    </source>
</evidence>
<evidence type="ECO:0000313" key="2">
    <source>
        <dbReference type="Proteomes" id="UP000282741"/>
    </source>
</evidence>
<dbReference type="Proteomes" id="UP000282741">
    <property type="component" value="Chromosome"/>
</dbReference>
<protein>
    <submittedName>
        <fullName evidence="1">Uncharacterized protein</fullName>
    </submittedName>
</protein>
<gene>
    <name evidence="1" type="ORF">CS347_14150</name>
</gene>
<reference evidence="2" key="1">
    <citation type="submission" date="2017-10" db="EMBL/GenBank/DDBJ databases">
        <title>Whole genome sequencing of various Bordetella species.</title>
        <authorList>
            <person name="Weigand M.R."/>
            <person name="Loparev V."/>
            <person name="Peng Y."/>
            <person name="Bowden K.E."/>
            <person name="Tondella M.L."/>
            <person name="Williams M.M."/>
        </authorList>
    </citation>
    <scope>NUCLEOTIDE SEQUENCE [LARGE SCALE GENOMIC DNA]</scope>
    <source>
        <strain evidence="2">H720</strain>
    </source>
</reference>
<accession>A0AAN1RXC5</accession>
<sequence>MINEYSKKLDAHLERVVEYFSKVDNIKSPTKAQLAEVSIKQGFDRLESSLRLIQQMDPRYRSVDTFFDDLANLVTGHSKFESRTFEGKLSPVDFDLMDMALKSKTLIDELEGVFVKTQIRRGCLVDPE</sequence>